<dbReference type="InterPro" id="IPR013325">
    <property type="entry name" value="RNA_pol_sigma_r2"/>
</dbReference>
<dbReference type="InterPro" id="IPR013324">
    <property type="entry name" value="RNA_pol_sigma_r3/r4-like"/>
</dbReference>
<dbReference type="NCBIfam" id="TIGR02985">
    <property type="entry name" value="Sig70_bacteroi1"/>
    <property type="match status" value="1"/>
</dbReference>
<comment type="caution">
    <text evidence="8">The sequence shown here is derived from an EMBL/GenBank/DDBJ whole genome shotgun (WGS) entry which is preliminary data.</text>
</comment>
<dbReference type="PANTHER" id="PTHR43133">
    <property type="entry name" value="RNA POLYMERASE ECF-TYPE SIGMA FACTO"/>
    <property type="match status" value="1"/>
</dbReference>
<reference evidence="7 10" key="2">
    <citation type="submission" date="2020-08" db="EMBL/GenBank/DDBJ databases">
        <title>Genome public.</title>
        <authorList>
            <person name="Liu C."/>
            <person name="Sun Q."/>
        </authorList>
    </citation>
    <scope>NUCLEOTIDE SEQUENCE [LARGE SCALE GENOMIC DNA]</scope>
    <source>
        <strain evidence="7 10">426_9</strain>
    </source>
</reference>
<evidence type="ECO:0000313" key="8">
    <source>
        <dbReference type="EMBL" id="RDU50289.1"/>
    </source>
</evidence>
<dbReference type="Pfam" id="PF04542">
    <property type="entry name" value="Sigma70_r2"/>
    <property type="match status" value="1"/>
</dbReference>
<keyword evidence="4" id="KW-0804">Transcription</keyword>
<dbReference type="GO" id="GO:0016987">
    <property type="term" value="F:sigma factor activity"/>
    <property type="evidence" value="ECO:0007669"/>
    <property type="project" value="UniProtKB-KW"/>
</dbReference>
<evidence type="ECO:0000259" key="6">
    <source>
        <dbReference type="Pfam" id="PF08281"/>
    </source>
</evidence>
<dbReference type="InterPro" id="IPR007627">
    <property type="entry name" value="RNA_pol_sigma70_r2"/>
</dbReference>
<dbReference type="InterPro" id="IPR014327">
    <property type="entry name" value="RNA_pol_sigma70_bacteroid"/>
</dbReference>
<evidence type="ECO:0000259" key="5">
    <source>
        <dbReference type="Pfam" id="PF04542"/>
    </source>
</evidence>
<evidence type="ECO:0000313" key="7">
    <source>
        <dbReference type="EMBL" id="MBC8601019.1"/>
    </source>
</evidence>
<accession>A0A3D8HH16</accession>
<dbReference type="InterPro" id="IPR014284">
    <property type="entry name" value="RNA_pol_sigma-70_dom"/>
</dbReference>
<keyword evidence="2" id="KW-0805">Transcription regulation</keyword>
<dbReference type="SUPFAM" id="SSF88946">
    <property type="entry name" value="Sigma2 domain of RNA polymerase sigma factors"/>
    <property type="match status" value="1"/>
</dbReference>
<gene>
    <name evidence="8" type="ORF">DWU89_04785</name>
    <name evidence="7" type="ORF">H8784_04700</name>
</gene>
<evidence type="ECO:0000256" key="4">
    <source>
        <dbReference type="ARBA" id="ARBA00023163"/>
    </source>
</evidence>
<organism evidence="8 9">
    <name type="scientific">Parabacteroides acidifaciens</name>
    <dbReference type="NCBI Taxonomy" id="2290935"/>
    <lineage>
        <taxon>Bacteria</taxon>
        <taxon>Pseudomonadati</taxon>
        <taxon>Bacteroidota</taxon>
        <taxon>Bacteroidia</taxon>
        <taxon>Bacteroidales</taxon>
        <taxon>Tannerellaceae</taxon>
        <taxon>Parabacteroides</taxon>
    </lineage>
</organism>
<dbReference type="EMBL" id="JACRTI010000007">
    <property type="protein sequence ID" value="MBC8601019.1"/>
    <property type="molecule type" value="Genomic_DNA"/>
</dbReference>
<keyword evidence="3" id="KW-0731">Sigma factor</keyword>
<dbReference type="SUPFAM" id="SSF88659">
    <property type="entry name" value="Sigma3 and sigma4 domains of RNA polymerase sigma factors"/>
    <property type="match status" value="1"/>
</dbReference>
<reference evidence="8 9" key="1">
    <citation type="submission" date="2018-07" db="EMBL/GenBank/DDBJ databases">
        <title>Parabacteroides acidifaciens nov. sp., isolated from human feces.</title>
        <authorList>
            <person name="Wang Y.J."/>
        </authorList>
    </citation>
    <scope>NUCLEOTIDE SEQUENCE [LARGE SCALE GENOMIC DNA]</scope>
    <source>
        <strain evidence="8 9">426-9</strain>
    </source>
</reference>
<dbReference type="GO" id="GO:0006352">
    <property type="term" value="P:DNA-templated transcription initiation"/>
    <property type="evidence" value="ECO:0007669"/>
    <property type="project" value="InterPro"/>
</dbReference>
<evidence type="ECO:0000313" key="9">
    <source>
        <dbReference type="Proteomes" id="UP000256321"/>
    </source>
</evidence>
<sequence length="183" mass="21644">MNRPKEEDRELIQFKELYKSNAPILIFYAGKYVDATTAEDLVQDVFLKIWQKRTFLFLKEGIRTYLYRSVQHACLDYLKHQEVKGDYISTVTTKLKVEEIYYNDDPQSLFAEDERLELIYNEMDKLPGKCREIFTMSYLEERKTAEIAVLLNISTRTVEAQLYKALKILRGILAGFLIFLLKF</sequence>
<comment type="similarity">
    <text evidence="1">Belongs to the sigma-70 factor family. ECF subfamily.</text>
</comment>
<dbReference type="Gene3D" id="1.10.1740.10">
    <property type="match status" value="1"/>
</dbReference>
<dbReference type="Proteomes" id="UP000256321">
    <property type="component" value="Unassembled WGS sequence"/>
</dbReference>
<feature type="domain" description="RNA polymerase sigma-70 region 2" evidence="5">
    <location>
        <begin position="17"/>
        <end position="81"/>
    </location>
</feature>
<dbReference type="EMBL" id="QREV01000007">
    <property type="protein sequence ID" value="RDU50289.1"/>
    <property type="molecule type" value="Genomic_DNA"/>
</dbReference>
<dbReference type="PANTHER" id="PTHR43133:SF46">
    <property type="entry name" value="RNA POLYMERASE SIGMA-70 FACTOR ECF SUBFAMILY"/>
    <property type="match status" value="1"/>
</dbReference>
<dbReference type="Proteomes" id="UP000629596">
    <property type="component" value="Unassembled WGS sequence"/>
</dbReference>
<dbReference type="InterPro" id="IPR036388">
    <property type="entry name" value="WH-like_DNA-bd_sf"/>
</dbReference>
<dbReference type="AlphaFoldDB" id="A0A3D8HH16"/>
<dbReference type="InterPro" id="IPR039425">
    <property type="entry name" value="RNA_pol_sigma-70-like"/>
</dbReference>
<dbReference type="RefSeq" id="WP_115498530.1">
    <property type="nucleotide sequence ID" value="NZ_JACRTI010000007.1"/>
</dbReference>
<name>A0A3D8HH16_9BACT</name>
<evidence type="ECO:0000256" key="3">
    <source>
        <dbReference type="ARBA" id="ARBA00023082"/>
    </source>
</evidence>
<keyword evidence="10" id="KW-1185">Reference proteome</keyword>
<evidence type="ECO:0000313" key="10">
    <source>
        <dbReference type="Proteomes" id="UP000629596"/>
    </source>
</evidence>
<feature type="domain" description="RNA polymerase sigma factor 70 region 4 type 2" evidence="6">
    <location>
        <begin position="117"/>
        <end position="168"/>
    </location>
</feature>
<proteinExistence type="inferred from homology"/>
<evidence type="ECO:0000256" key="1">
    <source>
        <dbReference type="ARBA" id="ARBA00010641"/>
    </source>
</evidence>
<dbReference type="GO" id="GO:0003677">
    <property type="term" value="F:DNA binding"/>
    <property type="evidence" value="ECO:0007669"/>
    <property type="project" value="InterPro"/>
</dbReference>
<protein>
    <submittedName>
        <fullName evidence="8">RNA polymerase sigma-70 factor</fullName>
    </submittedName>
</protein>
<evidence type="ECO:0000256" key="2">
    <source>
        <dbReference type="ARBA" id="ARBA00023015"/>
    </source>
</evidence>
<dbReference type="Gene3D" id="1.10.10.10">
    <property type="entry name" value="Winged helix-like DNA-binding domain superfamily/Winged helix DNA-binding domain"/>
    <property type="match status" value="1"/>
</dbReference>
<dbReference type="Pfam" id="PF08281">
    <property type="entry name" value="Sigma70_r4_2"/>
    <property type="match status" value="1"/>
</dbReference>
<dbReference type="NCBIfam" id="TIGR02937">
    <property type="entry name" value="sigma70-ECF"/>
    <property type="match status" value="1"/>
</dbReference>
<dbReference type="InterPro" id="IPR013249">
    <property type="entry name" value="RNA_pol_sigma70_r4_t2"/>
</dbReference>